<feature type="domain" description="Reverse transcriptase" evidence="1">
    <location>
        <begin position="1"/>
        <end position="148"/>
    </location>
</feature>
<comment type="caution">
    <text evidence="2">The sequence shown here is derived from an EMBL/GenBank/DDBJ whole genome shotgun (WGS) entry which is preliminary data.</text>
</comment>
<dbReference type="InterPro" id="IPR000477">
    <property type="entry name" value="RT_dom"/>
</dbReference>
<sequence length="224" mass="25397">MACLDNNWFSVLINGKSSGFFKSEKGVRQGDPLSPALFILAEEYLLRALNQLYARYPQIAYNCGYGVKVPSLAFADDVLIFSNGSKVAFSKVMEFLDHYQHISGQLVKTEKNTYILSSKASNARRSIVQRATGFRRGEAPFNYLGIPIYKGKKKCFLFDDLLDKLRGEVASWSSNFLSFGGRITLLQLVLNTLPIYYLQMMQMPAEVYGKIERLLNKFLWDGLP</sequence>
<dbReference type="InterPro" id="IPR043502">
    <property type="entry name" value="DNA/RNA_pol_sf"/>
</dbReference>
<keyword evidence="3" id="KW-1185">Reference proteome</keyword>
<gene>
    <name evidence="2" type="ORF">LIER_22019</name>
</gene>
<organism evidence="2 3">
    <name type="scientific">Lithospermum erythrorhizon</name>
    <name type="common">Purple gromwell</name>
    <name type="synonym">Lithospermum officinale var. erythrorhizon</name>
    <dbReference type="NCBI Taxonomy" id="34254"/>
    <lineage>
        <taxon>Eukaryota</taxon>
        <taxon>Viridiplantae</taxon>
        <taxon>Streptophyta</taxon>
        <taxon>Embryophyta</taxon>
        <taxon>Tracheophyta</taxon>
        <taxon>Spermatophyta</taxon>
        <taxon>Magnoliopsida</taxon>
        <taxon>eudicotyledons</taxon>
        <taxon>Gunneridae</taxon>
        <taxon>Pentapetalae</taxon>
        <taxon>asterids</taxon>
        <taxon>lamiids</taxon>
        <taxon>Boraginales</taxon>
        <taxon>Boraginaceae</taxon>
        <taxon>Boraginoideae</taxon>
        <taxon>Lithospermeae</taxon>
        <taxon>Lithospermum</taxon>
    </lineage>
</organism>
<proteinExistence type="predicted"/>
<dbReference type="Proteomes" id="UP001454036">
    <property type="component" value="Unassembled WGS sequence"/>
</dbReference>
<dbReference type="AlphaFoldDB" id="A0AAV3QVS2"/>
<dbReference type="Pfam" id="PF00078">
    <property type="entry name" value="RVT_1"/>
    <property type="match status" value="1"/>
</dbReference>
<accession>A0AAV3QVS2</accession>
<name>A0AAV3QVS2_LITER</name>
<dbReference type="SUPFAM" id="SSF56672">
    <property type="entry name" value="DNA/RNA polymerases"/>
    <property type="match status" value="1"/>
</dbReference>
<evidence type="ECO:0000313" key="3">
    <source>
        <dbReference type="Proteomes" id="UP001454036"/>
    </source>
</evidence>
<dbReference type="PANTHER" id="PTHR33116:SF80">
    <property type="entry name" value="REVERSE TRANSCRIPTASE ZINC-BINDING DOMAIN-CONTAINING PROTEIN"/>
    <property type="match status" value="1"/>
</dbReference>
<dbReference type="PANTHER" id="PTHR33116">
    <property type="entry name" value="REVERSE TRANSCRIPTASE ZINC-BINDING DOMAIN-CONTAINING PROTEIN-RELATED-RELATED"/>
    <property type="match status" value="1"/>
</dbReference>
<dbReference type="EMBL" id="BAABME010005925">
    <property type="protein sequence ID" value="GAA0166985.1"/>
    <property type="molecule type" value="Genomic_DNA"/>
</dbReference>
<dbReference type="PROSITE" id="PS50878">
    <property type="entry name" value="RT_POL"/>
    <property type="match status" value="1"/>
</dbReference>
<evidence type="ECO:0000259" key="1">
    <source>
        <dbReference type="PROSITE" id="PS50878"/>
    </source>
</evidence>
<reference evidence="2 3" key="1">
    <citation type="submission" date="2024-01" db="EMBL/GenBank/DDBJ databases">
        <title>The complete chloroplast genome sequence of Lithospermum erythrorhizon: insights into the phylogenetic relationship among Boraginaceae species and the maternal lineages of purple gromwells.</title>
        <authorList>
            <person name="Okada T."/>
            <person name="Watanabe K."/>
        </authorList>
    </citation>
    <scope>NUCLEOTIDE SEQUENCE [LARGE SCALE GENOMIC DNA]</scope>
</reference>
<protein>
    <recommendedName>
        <fullName evidence="1">Reverse transcriptase domain-containing protein</fullName>
    </recommendedName>
</protein>
<evidence type="ECO:0000313" key="2">
    <source>
        <dbReference type="EMBL" id="GAA0166985.1"/>
    </source>
</evidence>